<dbReference type="Proteomes" id="UP000030655">
    <property type="component" value="Unassembled WGS sequence"/>
</dbReference>
<dbReference type="PANTHER" id="PTHR11028">
    <property type="entry name" value="VACUOLAR ATP SYNTHASE SUBUNIT AC39"/>
    <property type="match status" value="1"/>
</dbReference>
<evidence type="ECO:0000313" key="1">
    <source>
        <dbReference type="EMBL" id="KCZ80508.1"/>
    </source>
</evidence>
<dbReference type="VEuPathDB" id="MicrosporidiaDB:H312_02108"/>
<dbReference type="HOGENOM" id="CLU_846078_0_0_1"/>
<keyword evidence="2" id="KW-1185">Reference proteome</keyword>
<dbReference type="InterPro" id="IPR016727">
    <property type="entry name" value="ATPase_V0-cplx_dsu"/>
</dbReference>
<organism evidence="1 2">
    <name type="scientific">Anncaliia algerae PRA339</name>
    <dbReference type="NCBI Taxonomy" id="1288291"/>
    <lineage>
        <taxon>Eukaryota</taxon>
        <taxon>Fungi</taxon>
        <taxon>Fungi incertae sedis</taxon>
        <taxon>Microsporidia</taxon>
        <taxon>Tubulinosematoidea</taxon>
        <taxon>Tubulinosematidae</taxon>
        <taxon>Anncaliia</taxon>
    </lineage>
</organism>
<dbReference type="STRING" id="1288291.A0A059EZQ4"/>
<accession>A0A059EZQ4</accession>
<dbReference type="OrthoDB" id="10250083at2759"/>
<dbReference type="InterPro" id="IPR002843">
    <property type="entry name" value="ATPase_V0-cplx_csu/dsu"/>
</dbReference>
<proteinExistence type="predicted"/>
<evidence type="ECO:0000313" key="2">
    <source>
        <dbReference type="Proteomes" id="UP000030655"/>
    </source>
</evidence>
<name>A0A059EZQ4_9MICR</name>
<dbReference type="SUPFAM" id="SSF103486">
    <property type="entry name" value="V-type ATP synthase subunit C"/>
    <property type="match status" value="1"/>
</dbReference>
<dbReference type="GO" id="GO:0046961">
    <property type="term" value="F:proton-transporting ATPase activity, rotational mechanism"/>
    <property type="evidence" value="ECO:0007669"/>
    <property type="project" value="InterPro"/>
</dbReference>
<dbReference type="InterPro" id="IPR036079">
    <property type="entry name" value="ATPase_csu/dsu_sf"/>
</dbReference>
<reference evidence="1 2" key="2">
    <citation type="submission" date="2014-03" db="EMBL/GenBank/DDBJ databases">
        <title>The Genome Sequence of Anncaliia algerae insect isolate PRA339.</title>
        <authorList>
            <consortium name="The Broad Institute Genome Sequencing Platform"/>
            <consortium name="The Broad Institute Genome Sequencing Center for Infectious Disease"/>
            <person name="Cuomo C."/>
            <person name="Becnel J."/>
            <person name="Sanscrainte N."/>
            <person name="Walker B."/>
            <person name="Young S.K."/>
            <person name="Zeng Q."/>
            <person name="Gargeya S."/>
            <person name="Fitzgerald M."/>
            <person name="Haas B."/>
            <person name="Abouelleil A."/>
            <person name="Alvarado L."/>
            <person name="Arachchi H.M."/>
            <person name="Berlin A.M."/>
            <person name="Chapman S.B."/>
            <person name="Dewar J."/>
            <person name="Goldberg J."/>
            <person name="Griggs A."/>
            <person name="Gujja S."/>
            <person name="Hansen M."/>
            <person name="Howarth C."/>
            <person name="Imamovic A."/>
            <person name="Larimer J."/>
            <person name="McCowan C."/>
            <person name="Murphy C."/>
            <person name="Neiman D."/>
            <person name="Pearson M."/>
            <person name="Priest M."/>
            <person name="Roberts A."/>
            <person name="Saif S."/>
            <person name="Shea T."/>
            <person name="Sisk P."/>
            <person name="Sykes S."/>
            <person name="Wortman J."/>
            <person name="Nusbaum C."/>
            <person name="Birren B."/>
        </authorList>
    </citation>
    <scope>NUCLEOTIDE SEQUENCE [LARGE SCALE GENOMIC DNA]</scope>
    <source>
        <strain evidence="1 2">PRA339</strain>
    </source>
</reference>
<gene>
    <name evidence="1" type="ORF">H312_02108</name>
</gene>
<dbReference type="EMBL" id="KK365178">
    <property type="protein sequence ID" value="KCZ80508.1"/>
    <property type="molecule type" value="Genomic_DNA"/>
</dbReference>
<reference evidence="2" key="1">
    <citation type="submission" date="2013-02" db="EMBL/GenBank/DDBJ databases">
        <authorList>
            <consortium name="The Broad Institute Genome Sequencing Platform"/>
            <person name="Cuomo C."/>
            <person name="Becnel J."/>
            <person name="Sanscrainte N."/>
            <person name="Walker B."/>
            <person name="Young S.K."/>
            <person name="Zeng Q."/>
            <person name="Gargeya S."/>
            <person name="Fitzgerald M."/>
            <person name="Haas B."/>
            <person name="Abouelleil A."/>
            <person name="Alvarado L."/>
            <person name="Arachchi H.M."/>
            <person name="Berlin A.M."/>
            <person name="Chapman S.B."/>
            <person name="Dewar J."/>
            <person name="Goldberg J."/>
            <person name="Griggs A."/>
            <person name="Gujja S."/>
            <person name="Hansen M."/>
            <person name="Howarth C."/>
            <person name="Imamovic A."/>
            <person name="Larimer J."/>
            <person name="McCowan C."/>
            <person name="Murphy C."/>
            <person name="Neiman D."/>
            <person name="Pearson M."/>
            <person name="Priest M."/>
            <person name="Roberts A."/>
            <person name="Saif S."/>
            <person name="Shea T."/>
            <person name="Sisk P."/>
            <person name="Sykes S."/>
            <person name="Wortman J."/>
            <person name="Nusbaum C."/>
            <person name="Birren B."/>
        </authorList>
    </citation>
    <scope>NUCLEOTIDE SEQUENCE [LARGE SCALE GENOMIC DNA]</scope>
    <source>
        <strain evidence="2">PRA339</strain>
    </source>
</reference>
<feature type="non-terminal residue" evidence="1">
    <location>
        <position position="1"/>
    </location>
</feature>
<protein>
    <submittedName>
        <fullName evidence="1">Uncharacterized protein</fullName>
    </submittedName>
</protein>
<dbReference type="Pfam" id="PF01992">
    <property type="entry name" value="vATP-synt_AC39"/>
    <property type="match status" value="1"/>
</dbReference>
<dbReference type="GO" id="GO:0033179">
    <property type="term" value="C:proton-transporting V-type ATPase, V0 domain"/>
    <property type="evidence" value="ECO:0007669"/>
    <property type="project" value="InterPro"/>
</dbReference>
<sequence length="332" mass="39742">ERNYIELTECENIEDICAKLVMKYPTLKYLTNYTKTELKEKLYGDLLEEFYLSKISPSLKIVSDFIREQYFINSFFYLLSCKEFDPELHNSFGNVDAVSYFIELDTLKFCVNMEEVYNYCVKNTFLKDYYNECVFNFNFRENDFSFLNYQFNKLHLKKYFYYQSTIDEENKKQELVKVDRSISFDKKSPKENNFSTLLKLEGDRLNIGLALSLIDSESKDKKDIFTEISNIPQHFQQKIIESTTFEEIRNILSKMHHFSKEFSSQEISLDIAMKKVELNTFMKSFYLFNDISVYYSYLKLKEQEIQNILYLAESILSDKKERIKEIILADEL</sequence>
<dbReference type="AlphaFoldDB" id="A0A059EZQ4"/>